<name>A0A839IN70_9GAMM</name>
<evidence type="ECO:0000313" key="9">
    <source>
        <dbReference type="EMBL" id="MBB1485736.1"/>
    </source>
</evidence>
<proteinExistence type="inferred from homology"/>
<protein>
    <recommendedName>
        <fullName evidence="2 5">Cell shape-determining protein MreC</fullName>
    </recommendedName>
    <alternativeName>
        <fullName evidence="4 5">Cell shape protein MreC</fullName>
    </alternativeName>
</protein>
<keyword evidence="3 5" id="KW-0133">Cell shape</keyword>
<evidence type="ECO:0000256" key="5">
    <source>
        <dbReference type="PIRNR" id="PIRNR038471"/>
    </source>
</evidence>
<dbReference type="RefSeq" id="WP_182807518.1">
    <property type="nucleotide sequence ID" value="NZ_JACJFM010000003.1"/>
</dbReference>
<sequence>MQSDFKEAEINPLFVRGPSLGLRLLLSIVLAFVLMFSDYRYQHMDKVRSVLTVAVTPLQWAVDLPTQLWSWGATVFSDRNALLDENAMLKERALLLSSKNQRMAWLIAENIRLRELLNAQDGYDDRFMLGEVIGLDSDAFLHQVLINKGRNDGVYEGQAVVDVLGLVGQVVAVSAFTSRVLLIADTSHAVPVVVNRNGFRAIASGTGSMNSLQLTHVPETADIREGDLLVTSGLGGRFPPGYPVAELNTVEHQPGKPFAKVTARPLAQLERSRYVLLLNPREPTPLPEEGGQKNKATASPAESQPETPDNPEAPLSDQNTSGDNT</sequence>
<dbReference type="GO" id="GO:0008360">
    <property type="term" value="P:regulation of cell shape"/>
    <property type="evidence" value="ECO:0007669"/>
    <property type="project" value="UniProtKB-KW"/>
</dbReference>
<dbReference type="InterPro" id="IPR042175">
    <property type="entry name" value="Cell/Rod_MreC_2"/>
</dbReference>
<dbReference type="PANTHER" id="PTHR34138:SF1">
    <property type="entry name" value="CELL SHAPE-DETERMINING PROTEIN MREC"/>
    <property type="match status" value="1"/>
</dbReference>
<comment type="caution">
    <text evidence="9">The sequence shown here is derived from an EMBL/GenBank/DDBJ whole genome shotgun (WGS) entry which is preliminary data.</text>
</comment>
<evidence type="ECO:0000256" key="6">
    <source>
        <dbReference type="SAM" id="MobiDB-lite"/>
    </source>
</evidence>
<feature type="domain" description="Rod shape-determining protein MreC beta-barrel core" evidence="8">
    <location>
        <begin position="132"/>
        <end position="278"/>
    </location>
</feature>
<dbReference type="PIRSF" id="PIRSF038471">
    <property type="entry name" value="MreC"/>
    <property type="match status" value="1"/>
</dbReference>
<evidence type="ECO:0000256" key="3">
    <source>
        <dbReference type="ARBA" id="ARBA00022960"/>
    </source>
</evidence>
<feature type="compositionally biased region" description="Polar residues" evidence="6">
    <location>
        <begin position="294"/>
        <end position="307"/>
    </location>
</feature>
<dbReference type="NCBIfam" id="TIGR00219">
    <property type="entry name" value="mreC"/>
    <property type="match status" value="1"/>
</dbReference>
<evidence type="ECO:0000313" key="10">
    <source>
        <dbReference type="Proteomes" id="UP000565262"/>
    </source>
</evidence>
<dbReference type="PANTHER" id="PTHR34138">
    <property type="entry name" value="CELL SHAPE-DETERMINING PROTEIN MREC"/>
    <property type="match status" value="1"/>
</dbReference>
<comment type="similarity">
    <text evidence="1 5">Belongs to the MreC family.</text>
</comment>
<feature type="transmembrane region" description="Helical" evidence="7">
    <location>
        <begin position="20"/>
        <end position="39"/>
    </location>
</feature>
<evidence type="ECO:0000256" key="4">
    <source>
        <dbReference type="ARBA" id="ARBA00032089"/>
    </source>
</evidence>
<keyword evidence="7" id="KW-0472">Membrane</keyword>
<feature type="region of interest" description="Disordered" evidence="6">
    <location>
        <begin position="279"/>
        <end position="325"/>
    </location>
</feature>
<organism evidence="9 10">
    <name type="scientific">Oceanospirillum sediminis</name>
    <dbReference type="NCBI Taxonomy" id="2760088"/>
    <lineage>
        <taxon>Bacteria</taxon>
        <taxon>Pseudomonadati</taxon>
        <taxon>Pseudomonadota</taxon>
        <taxon>Gammaproteobacteria</taxon>
        <taxon>Oceanospirillales</taxon>
        <taxon>Oceanospirillaceae</taxon>
        <taxon>Oceanospirillum</taxon>
    </lineage>
</organism>
<dbReference type="InterPro" id="IPR055342">
    <property type="entry name" value="MreC_beta-barrel_core"/>
</dbReference>
<dbReference type="InterPro" id="IPR042177">
    <property type="entry name" value="Cell/Rod_1"/>
</dbReference>
<accession>A0A839IN70</accession>
<evidence type="ECO:0000256" key="2">
    <source>
        <dbReference type="ARBA" id="ARBA00013855"/>
    </source>
</evidence>
<keyword evidence="10" id="KW-1185">Reference proteome</keyword>
<dbReference type="AlphaFoldDB" id="A0A839IN70"/>
<dbReference type="Gene3D" id="2.40.10.350">
    <property type="entry name" value="Rod shape-determining protein MreC, domain 2"/>
    <property type="match status" value="1"/>
</dbReference>
<dbReference type="Proteomes" id="UP000565262">
    <property type="component" value="Unassembled WGS sequence"/>
</dbReference>
<evidence type="ECO:0000256" key="7">
    <source>
        <dbReference type="SAM" id="Phobius"/>
    </source>
</evidence>
<gene>
    <name evidence="9" type="primary">mreC</name>
    <name evidence="9" type="ORF">H4O21_03815</name>
</gene>
<comment type="function">
    <text evidence="5">Involved in formation and maintenance of cell shape.</text>
</comment>
<dbReference type="InterPro" id="IPR007221">
    <property type="entry name" value="MreC"/>
</dbReference>
<feature type="compositionally biased region" description="Polar residues" evidence="6">
    <location>
        <begin position="316"/>
        <end position="325"/>
    </location>
</feature>
<dbReference type="GO" id="GO:0005886">
    <property type="term" value="C:plasma membrane"/>
    <property type="evidence" value="ECO:0007669"/>
    <property type="project" value="TreeGrafter"/>
</dbReference>
<evidence type="ECO:0000256" key="1">
    <source>
        <dbReference type="ARBA" id="ARBA00009369"/>
    </source>
</evidence>
<dbReference type="Gene3D" id="2.40.10.340">
    <property type="entry name" value="Rod shape-determining protein MreC, domain 1"/>
    <property type="match status" value="1"/>
</dbReference>
<dbReference type="EMBL" id="JACJFM010000003">
    <property type="protein sequence ID" value="MBB1485736.1"/>
    <property type="molecule type" value="Genomic_DNA"/>
</dbReference>
<keyword evidence="7" id="KW-1133">Transmembrane helix</keyword>
<keyword evidence="7" id="KW-0812">Transmembrane</keyword>
<evidence type="ECO:0000259" key="8">
    <source>
        <dbReference type="Pfam" id="PF04085"/>
    </source>
</evidence>
<dbReference type="Pfam" id="PF04085">
    <property type="entry name" value="MreC"/>
    <property type="match status" value="1"/>
</dbReference>
<reference evidence="9 10" key="1">
    <citation type="submission" date="2020-08" db="EMBL/GenBank/DDBJ databases">
        <title>Oceanospirillum sp. nov. isolated from marine sediment.</title>
        <authorList>
            <person name="Ji X."/>
        </authorList>
    </citation>
    <scope>NUCLEOTIDE SEQUENCE [LARGE SCALE GENOMIC DNA]</scope>
    <source>
        <strain evidence="9 10">D5</strain>
    </source>
</reference>